<gene>
    <name evidence="1" type="ordered locus">Srot_2932</name>
</gene>
<accession>D6ZDV4</accession>
<evidence type="ECO:0000313" key="1">
    <source>
        <dbReference type="EMBL" id="ADG99361.1"/>
    </source>
</evidence>
<dbReference type="EMBL" id="CP001958">
    <property type="protein sequence ID" value="ADG99361.1"/>
    <property type="molecule type" value="Genomic_DNA"/>
</dbReference>
<dbReference type="STRING" id="640132.Srot_2932"/>
<sequence>MGDKVEITEDDAARIISNYRNTITALKSLIKEATPKIVNLDYWGDGAGFVVDGQDLKKKFSERGEIHVKVYEDALEAEQAALAADMARLRAIFGADFDSKINIDKVKAQIDGIGH</sequence>
<dbReference type="KEGG" id="srt:Srot_2932"/>
<organism evidence="1 2">
    <name type="scientific">Segniliparus rotundus (strain ATCC BAA-972 / CDC 1076 / CIP 108378 / DSM 44985 / JCM 13578)</name>
    <dbReference type="NCBI Taxonomy" id="640132"/>
    <lineage>
        <taxon>Bacteria</taxon>
        <taxon>Bacillati</taxon>
        <taxon>Actinomycetota</taxon>
        <taxon>Actinomycetes</taxon>
        <taxon>Mycobacteriales</taxon>
        <taxon>Segniliparaceae</taxon>
        <taxon>Segniliparus</taxon>
    </lineage>
</organism>
<keyword evidence="2" id="KW-1185">Reference proteome</keyword>
<dbReference type="HOGENOM" id="CLU_2071495_0_0_11"/>
<dbReference type="AlphaFoldDB" id="D6ZDV4"/>
<evidence type="ECO:0000313" key="2">
    <source>
        <dbReference type="Proteomes" id="UP000002247"/>
    </source>
</evidence>
<reference evidence="1 2" key="1">
    <citation type="journal article" date="2010" name="Stand. Genomic Sci.">
        <title>Complete genome sequence of Segniliparus rotundus type strain (CDC 1076).</title>
        <authorList>
            <person name="Sikorski J."/>
            <person name="Lapidus A."/>
            <person name="Copeland A."/>
            <person name="Misra M."/>
            <person name="Glavina Del Rio T."/>
            <person name="Nolan M."/>
            <person name="Lucas S."/>
            <person name="Chen F."/>
            <person name="Tice H."/>
            <person name="Cheng J.F."/>
            <person name="Jando M."/>
            <person name="Schneider S."/>
            <person name="Bruce D."/>
            <person name="Goodwin L."/>
            <person name="Pitluck S."/>
            <person name="Liolios K."/>
            <person name="Mikhailova N."/>
            <person name="Pati A."/>
            <person name="Ivanova N."/>
            <person name="Mavromatis K."/>
            <person name="Chen A."/>
            <person name="Palaniappan K."/>
            <person name="Chertkov O."/>
            <person name="Land M."/>
            <person name="Hauser L."/>
            <person name="Chang Y.J."/>
            <person name="Jeffries C.D."/>
            <person name="Brettin T."/>
            <person name="Detter J.C."/>
            <person name="Han C."/>
            <person name="Rohde M."/>
            <person name="Goker M."/>
            <person name="Bristow J."/>
            <person name="Eisen J.A."/>
            <person name="Markowitz V."/>
            <person name="Hugenholtz P."/>
            <person name="Kyrpides N.C."/>
            <person name="Klenk H.P."/>
        </authorList>
    </citation>
    <scope>NUCLEOTIDE SEQUENCE [LARGE SCALE GENOMIC DNA]</scope>
    <source>
        <strain evidence="2">ATCC BAA-972 / CDC 1076 / CIP 108378 / DSM 44985 / JCM 13578</strain>
    </source>
</reference>
<dbReference type="Proteomes" id="UP000002247">
    <property type="component" value="Chromosome"/>
</dbReference>
<protein>
    <submittedName>
        <fullName evidence="1">Uncharacterized protein</fullName>
    </submittedName>
</protein>
<name>D6ZDV4_SEGRD</name>
<proteinExistence type="predicted"/>